<feature type="compositionally biased region" description="Low complexity" evidence="1">
    <location>
        <begin position="182"/>
        <end position="202"/>
    </location>
</feature>
<accession>A0A9P7SGR5</accession>
<dbReference type="InterPro" id="IPR056336">
    <property type="entry name" value="YVC1_C"/>
</dbReference>
<dbReference type="Pfam" id="PF23317">
    <property type="entry name" value="YVC1_C"/>
    <property type="match status" value="1"/>
</dbReference>
<feature type="transmembrane region" description="Helical" evidence="2">
    <location>
        <begin position="387"/>
        <end position="407"/>
    </location>
</feature>
<dbReference type="PANTHER" id="PTHR35859:SF5">
    <property type="entry name" value="ION TRANSPORT DOMAIN-CONTAINING PROTEIN"/>
    <property type="match status" value="1"/>
</dbReference>
<comment type="caution">
    <text evidence="4">The sequence shown here is derived from an EMBL/GenBank/DDBJ whole genome shotgun (WGS) entry which is preliminary data.</text>
</comment>
<dbReference type="AlphaFoldDB" id="A0A9P7SGR5"/>
<organism evidence="4 5">
    <name type="scientific">Claviceps pazoutovae</name>
    <dbReference type="NCBI Taxonomy" id="1649127"/>
    <lineage>
        <taxon>Eukaryota</taxon>
        <taxon>Fungi</taxon>
        <taxon>Dikarya</taxon>
        <taxon>Ascomycota</taxon>
        <taxon>Pezizomycotina</taxon>
        <taxon>Sordariomycetes</taxon>
        <taxon>Hypocreomycetidae</taxon>
        <taxon>Hypocreales</taxon>
        <taxon>Clavicipitaceae</taxon>
        <taxon>Claviceps</taxon>
    </lineage>
</organism>
<keyword evidence="2" id="KW-0472">Membrane</keyword>
<sequence>MAFVAISVFGKVASTVSDRRRRIIGFRRRPEAEATMPLRLRMRPPPGPRDMSPISARYEFDMPDIEDSDPFRIVVEKLSLYFSDVIELPSTFEQLRTTEAGNCIRVLVDHLSQNCTHPAIVNALLALKWHYAAHNEHLSIGETRSHACEITAWRFLTRLSERQAVEFCLYEIPAGDADHAGESASAASASHDQEAAAAEGGEQSPLLPRSDSCEDPLRCMATRSAGRKSKLLSSLSRAVHSNGEASGVTDPTLAFKSLNALEIAAVANAKRFLSQHVVQKIITGIWNGEIVFWNTLSVKAVKKPRYYNPRTSDPFSRLRVPKYVKAWEVLFFIVFLVLYYSVLVTRDDTRLTMTEVCLFVWIAAFFYDELSEWFDAGSVFYATDIWNVFDMIMILIGFVFAALRIIGLVRHDNTLNETAFNVLSLEALFMMPRICSILSMSPYWGTLVPCLKEMGKDFVKFMVLVVIIYFGFLTTFSLIGRDVFTIGRMTVVLTRIFFGASFVGFDIMDQIDPFFGPPLMIIFITLTSILLQGSLTGMLSNSFSRVITQAREEYLYVYSVYVLEASTSNRLTHFYPPFNLLALVIFRPMRYMWPSRGKVRAGRIVLLRATHLPIVGVIQLYEMLIRRNKEHVDHDEYAGFLGPRESKRKNRYPSAGVYRPSPSPGRNRPTLPLPPSLSQESTLHSKADGKRRQNGDKTEEAAAAAVEGQLAELHLKIDQLTALVMAMQAGPERVASPAGD</sequence>
<evidence type="ECO:0000313" key="5">
    <source>
        <dbReference type="Proteomes" id="UP000706124"/>
    </source>
</evidence>
<feature type="transmembrane region" description="Helical" evidence="2">
    <location>
        <begin position="491"/>
        <end position="508"/>
    </location>
</feature>
<dbReference type="PANTHER" id="PTHR35859">
    <property type="entry name" value="NONSELECTIVE CATION CHANNEL PROTEIN"/>
    <property type="match status" value="1"/>
</dbReference>
<feature type="transmembrane region" description="Helical" evidence="2">
    <location>
        <begin position="514"/>
        <end position="535"/>
    </location>
</feature>
<feature type="region of interest" description="Disordered" evidence="1">
    <location>
        <begin position="640"/>
        <end position="698"/>
    </location>
</feature>
<protein>
    <recommendedName>
        <fullName evidence="3">Calcium channel YVC1-like C-terminal transmembrane domain-containing protein</fullName>
    </recommendedName>
</protein>
<proteinExistence type="predicted"/>
<evidence type="ECO:0000313" key="4">
    <source>
        <dbReference type="EMBL" id="KAG5938369.1"/>
    </source>
</evidence>
<evidence type="ECO:0000259" key="3">
    <source>
        <dbReference type="Pfam" id="PF23317"/>
    </source>
</evidence>
<keyword evidence="5" id="KW-1185">Reference proteome</keyword>
<evidence type="ECO:0000256" key="1">
    <source>
        <dbReference type="SAM" id="MobiDB-lite"/>
    </source>
</evidence>
<feature type="transmembrane region" description="Helical" evidence="2">
    <location>
        <begin position="351"/>
        <end position="367"/>
    </location>
</feature>
<name>A0A9P7SGR5_9HYPO</name>
<keyword evidence="2" id="KW-1133">Transmembrane helix</keyword>
<feature type="transmembrane region" description="Helical" evidence="2">
    <location>
        <begin position="326"/>
        <end position="344"/>
    </location>
</feature>
<feature type="domain" description="Calcium channel YVC1-like C-terminal transmembrane" evidence="3">
    <location>
        <begin position="332"/>
        <end position="626"/>
    </location>
</feature>
<feature type="transmembrane region" description="Helical" evidence="2">
    <location>
        <begin position="461"/>
        <end position="479"/>
    </location>
</feature>
<dbReference type="OrthoDB" id="310870at2759"/>
<feature type="compositionally biased region" description="Basic and acidic residues" evidence="1">
    <location>
        <begin position="683"/>
        <end position="698"/>
    </location>
</feature>
<reference evidence="4 5" key="1">
    <citation type="journal article" date="2020" name="bioRxiv">
        <title>Whole genome comparisons of ergot fungi reveals the divergence and evolution of species within the genus Claviceps are the result of varying mechanisms driving genome evolution and host range expansion.</title>
        <authorList>
            <person name="Wyka S.A."/>
            <person name="Mondo S.J."/>
            <person name="Liu M."/>
            <person name="Dettman J."/>
            <person name="Nalam V."/>
            <person name="Broders K.D."/>
        </authorList>
    </citation>
    <scope>NUCLEOTIDE SEQUENCE [LARGE SCALE GENOMIC DNA]</scope>
    <source>
        <strain evidence="4 5">CCC 1485</strain>
    </source>
</reference>
<dbReference type="InterPro" id="IPR052971">
    <property type="entry name" value="TRP_calcium_channel"/>
</dbReference>
<keyword evidence="2" id="KW-0812">Transmembrane</keyword>
<gene>
    <name evidence="4" type="ORF">E4U60_001407</name>
</gene>
<feature type="transmembrane region" description="Helical" evidence="2">
    <location>
        <begin position="419"/>
        <end position="441"/>
    </location>
</feature>
<dbReference type="EMBL" id="SRPO01000156">
    <property type="protein sequence ID" value="KAG5938369.1"/>
    <property type="molecule type" value="Genomic_DNA"/>
</dbReference>
<dbReference type="Proteomes" id="UP000706124">
    <property type="component" value="Unassembled WGS sequence"/>
</dbReference>
<evidence type="ECO:0000256" key="2">
    <source>
        <dbReference type="SAM" id="Phobius"/>
    </source>
</evidence>
<feature type="region of interest" description="Disordered" evidence="1">
    <location>
        <begin position="180"/>
        <end position="214"/>
    </location>
</feature>